<accession>A0A0F9MJP5</accession>
<evidence type="ECO:0000313" key="1">
    <source>
        <dbReference type="EMBL" id="KKN05979.1"/>
    </source>
</evidence>
<name>A0A0F9MJP5_9ZZZZ</name>
<dbReference type="AlphaFoldDB" id="A0A0F9MJP5"/>
<dbReference type="PANTHER" id="PTHR36454">
    <property type="entry name" value="LMO2823 PROTEIN"/>
    <property type="match status" value="1"/>
</dbReference>
<proteinExistence type="predicted"/>
<organism evidence="1">
    <name type="scientific">marine sediment metagenome</name>
    <dbReference type="NCBI Taxonomy" id="412755"/>
    <lineage>
        <taxon>unclassified sequences</taxon>
        <taxon>metagenomes</taxon>
        <taxon>ecological metagenomes</taxon>
    </lineage>
</organism>
<dbReference type="InterPro" id="IPR008323">
    <property type="entry name" value="UCP033563"/>
</dbReference>
<reference evidence="1" key="1">
    <citation type="journal article" date="2015" name="Nature">
        <title>Complex archaea that bridge the gap between prokaryotes and eukaryotes.</title>
        <authorList>
            <person name="Spang A."/>
            <person name="Saw J.H."/>
            <person name="Jorgensen S.L."/>
            <person name="Zaremba-Niedzwiedzka K."/>
            <person name="Martijn J."/>
            <person name="Lind A.E."/>
            <person name="van Eijk R."/>
            <person name="Schleper C."/>
            <person name="Guy L."/>
            <person name="Ettema T.J."/>
        </authorList>
    </citation>
    <scope>NUCLEOTIDE SEQUENCE</scope>
</reference>
<comment type="caution">
    <text evidence="1">The sequence shown here is derived from an EMBL/GenBank/DDBJ whole genome shotgun (WGS) entry which is preliminary data.</text>
</comment>
<dbReference type="PANTHER" id="PTHR36454:SF1">
    <property type="entry name" value="DUF1015 DOMAIN-CONTAINING PROTEIN"/>
    <property type="match status" value="1"/>
</dbReference>
<gene>
    <name evidence="1" type="ORF">LCGC14_1081920</name>
</gene>
<evidence type="ECO:0008006" key="2">
    <source>
        <dbReference type="Google" id="ProtNLM"/>
    </source>
</evidence>
<dbReference type="PIRSF" id="PIRSF033563">
    <property type="entry name" value="UCP033563"/>
    <property type="match status" value="1"/>
</dbReference>
<sequence length="414" mass="48102">MPELISLRCFYYREGKNPHMLRSLVAPPYDVISEVEKRELKAKNPNNICHVILPETYEGANKKLEDMINKNILIADETRSICIYGIDYIKPDTGVKITRYGFVGLLKLAEIFPAADGIVPHEMTFKKFTEDRLNIIKNTDANFSPIFTIYDGNGAAIKIFKKYVNKVPNLKTLDRDGFTHKIWMVKDEKDIRGFQNIIKKHPVIIADGHHRYITCLRHSRNGGCKYIMTLFIDFNEPGLIIYTSHRQIHKLDFKTINELKDNVKEYFDISEDFNNFQELKKEMEKCKRTRVFGCYYQNKFLLLKLKKKIIPIELIPGNHSNEWKNLSLPILHNILLGKCLNVKNKDISYIRDIDKGLKNVDEGKNVMLLMVNPTTLEEIHSITKSGEIMPQKSTYFFPKPLSGLIIHRHNGEIE</sequence>
<dbReference type="EMBL" id="LAZR01004740">
    <property type="protein sequence ID" value="KKN05979.1"/>
    <property type="molecule type" value="Genomic_DNA"/>
</dbReference>
<dbReference type="Pfam" id="PF06245">
    <property type="entry name" value="DUF1015"/>
    <property type="match status" value="1"/>
</dbReference>
<protein>
    <recommendedName>
        <fullName evidence="2">DUF1015 domain-containing protein</fullName>
    </recommendedName>
</protein>